<comment type="subcellular location">
    <subcellularLocation>
        <location evidence="1">Cytoplasm</location>
    </subcellularLocation>
</comment>
<dbReference type="InterPro" id="IPR035895">
    <property type="entry name" value="HPr-like_sf"/>
</dbReference>
<evidence type="ECO:0000256" key="2">
    <source>
        <dbReference type="ARBA" id="ARBA00010736"/>
    </source>
</evidence>
<dbReference type="InterPro" id="IPR000032">
    <property type="entry name" value="HPr-like"/>
</dbReference>
<gene>
    <name evidence="6" type="ORF">QEH52_01115</name>
</gene>
<evidence type="ECO:0000313" key="6">
    <source>
        <dbReference type="EMBL" id="MDQ8206091.1"/>
    </source>
</evidence>
<organism evidence="6 7">
    <name type="scientific">Thalassobacterium maritimum</name>
    <dbReference type="NCBI Taxonomy" id="3041265"/>
    <lineage>
        <taxon>Bacteria</taxon>
        <taxon>Pseudomonadati</taxon>
        <taxon>Verrucomicrobiota</taxon>
        <taxon>Opitutia</taxon>
        <taxon>Puniceicoccales</taxon>
        <taxon>Coraliomargaritaceae</taxon>
        <taxon>Thalassobacterium</taxon>
    </lineage>
</organism>
<dbReference type="Gene3D" id="3.30.1340.10">
    <property type="entry name" value="HPr-like"/>
    <property type="match status" value="1"/>
</dbReference>
<feature type="domain" description="HPr" evidence="5">
    <location>
        <begin position="1"/>
        <end position="86"/>
    </location>
</feature>
<dbReference type="NCBIfam" id="TIGR01003">
    <property type="entry name" value="PTS_HPr_family"/>
    <property type="match status" value="1"/>
</dbReference>
<dbReference type="SUPFAM" id="SSF55594">
    <property type="entry name" value="HPr-like"/>
    <property type="match status" value="1"/>
</dbReference>
<dbReference type="PANTHER" id="PTHR33705:SF2">
    <property type="entry name" value="PHOSPHOCARRIER PROTEIN NPR"/>
    <property type="match status" value="1"/>
</dbReference>
<comment type="caution">
    <text evidence="6">The sequence shown here is derived from an EMBL/GenBank/DDBJ whole genome shotgun (WGS) entry which is preliminary data.</text>
</comment>
<keyword evidence="3" id="KW-0963">Cytoplasm</keyword>
<sequence length="86" mass="9465">MKQSEVTVPWEQGLHLRPATDLVHLGQQAKSSIIIKSGNKIANIKNILSILMLCASVGTTLTIEVNGEDEDEASQKIHKYFETSSE</sequence>
<proteinExistence type="inferred from homology"/>
<evidence type="ECO:0000259" key="5">
    <source>
        <dbReference type="PROSITE" id="PS51350"/>
    </source>
</evidence>
<evidence type="ECO:0000313" key="7">
    <source>
        <dbReference type="Proteomes" id="UP001225316"/>
    </source>
</evidence>
<keyword evidence="4" id="KW-0598">Phosphotransferase system</keyword>
<comment type="similarity">
    <text evidence="2">Belongs to the HPr family.</text>
</comment>
<evidence type="ECO:0000256" key="1">
    <source>
        <dbReference type="ARBA" id="ARBA00004496"/>
    </source>
</evidence>
<dbReference type="PRINTS" id="PR00107">
    <property type="entry name" value="PHOSPHOCPHPR"/>
</dbReference>
<dbReference type="Proteomes" id="UP001225316">
    <property type="component" value="Unassembled WGS sequence"/>
</dbReference>
<dbReference type="PROSITE" id="PS51350">
    <property type="entry name" value="PTS_HPR_DOM"/>
    <property type="match status" value="1"/>
</dbReference>
<dbReference type="InterPro" id="IPR050399">
    <property type="entry name" value="HPr"/>
</dbReference>
<name>A0ABU1APQ9_9BACT</name>
<accession>A0ABU1APQ9</accession>
<protein>
    <submittedName>
        <fullName evidence="6">HPr family phosphocarrier protein</fullName>
    </submittedName>
</protein>
<evidence type="ECO:0000256" key="3">
    <source>
        <dbReference type="ARBA" id="ARBA00022490"/>
    </source>
</evidence>
<reference evidence="6 7" key="1">
    <citation type="submission" date="2023-04" db="EMBL/GenBank/DDBJ databases">
        <title>A novel bacteria isolated from coastal sediment.</title>
        <authorList>
            <person name="Liu X.-J."/>
            <person name="Du Z.-J."/>
        </authorList>
    </citation>
    <scope>NUCLEOTIDE SEQUENCE [LARGE SCALE GENOMIC DNA]</scope>
    <source>
        <strain evidence="6 7">SDUM461003</strain>
    </source>
</reference>
<evidence type="ECO:0000256" key="4">
    <source>
        <dbReference type="ARBA" id="ARBA00022683"/>
    </source>
</evidence>
<keyword evidence="7" id="KW-1185">Reference proteome</keyword>
<dbReference type="PANTHER" id="PTHR33705">
    <property type="entry name" value="PHOSPHOCARRIER PROTEIN HPR"/>
    <property type="match status" value="1"/>
</dbReference>
<dbReference type="EMBL" id="JARXHW010000002">
    <property type="protein sequence ID" value="MDQ8206091.1"/>
    <property type="molecule type" value="Genomic_DNA"/>
</dbReference>
<dbReference type="CDD" id="cd00367">
    <property type="entry name" value="PTS-HPr_like"/>
    <property type="match status" value="1"/>
</dbReference>
<dbReference type="RefSeq" id="WP_308948082.1">
    <property type="nucleotide sequence ID" value="NZ_JARXHW010000002.1"/>
</dbReference>
<dbReference type="Pfam" id="PF00381">
    <property type="entry name" value="PTS-HPr"/>
    <property type="match status" value="1"/>
</dbReference>